<feature type="compositionally biased region" description="Acidic residues" evidence="2">
    <location>
        <begin position="575"/>
        <end position="590"/>
    </location>
</feature>
<dbReference type="FunCoup" id="D3BTD9">
    <property type="interactions" value="434"/>
</dbReference>
<protein>
    <submittedName>
        <fullName evidence="4">U3 snoRNP protein</fullName>
    </submittedName>
</protein>
<organism evidence="4 5">
    <name type="scientific">Heterostelium pallidum (strain ATCC 26659 / Pp 5 / PN500)</name>
    <name type="common">Cellular slime mold</name>
    <name type="synonym">Polysphondylium pallidum</name>
    <dbReference type="NCBI Taxonomy" id="670386"/>
    <lineage>
        <taxon>Eukaryota</taxon>
        <taxon>Amoebozoa</taxon>
        <taxon>Evosea</taxon>
        <taxon>Eumycetozoa</taxon>
        <taxon>Dictyostelia</taxon>
        <taxon>Acytosteliales</taxon>
        <taxon>Acytosteliaceae</taxon>
        <taxon>Heterostelium</taxon>
    </lineage>
</organism>
<comment type="caution">
    <text evidence="4">The sequence shown here is derived from an EMBL/GenBank/DDBJ whole genome shotgun (WGS) entry which is preliminary data.</text>
</comment>
<proteinExistence type="predicted"/>
<dbReference type="Proteomes" id="UP000001396">
    <property type="component" value="Unassembled WGS sequence"/>
</dbReference>
<keyword evidence="1" id="KW-0597">Phosphoprotein</keyword>
<dbReference type="RefSeq" id="XP_020427490.1">
    <property type="nucleotide sequence ID" value="XM_020582187.1"/>
</dbReference>
<feature type="region of interest" description="Disordered" evidence="2">
    <location>
        <begin position="409"/>
        <end position="439"/>
    </location>
</feature>
<dbReference type="GO" id="GO:0032040">
    <property type="term" value="C:small-subunit processome"/>
    <property type="evidence" value="ECO:0007669"/>
    <property type="project" value="TreeGrafter"/>
</dbReference>
<feature type="compositionally biased region" description="Basic and acidic residues" evidence="2">
    <location>
        <begin position="415"/>
        <end position="432"/>
    </location>
</feature>
<feature type="compositionally biased region" description="Basic and acidic residues" evidence="2">
    <location>
        <begin position="552"/>
        <end position="563"/>
    </location>
</feature>
<dbReference type="InterPro" id="IPR007146">
    <property type="entry name" value="Sas10/Utp3/C1D"/>
</dbReference>
<evidence type="ECO:0000256" key="1">
    <source>
        <dbReference type="ARBA" id="ARBA00022553"/>
    </source>
</evidence>
<feature type="compositionally biased region" description="Polar residues" evidence="2">
    <location>
        <begin position="650"/>
        <end position="661"/>
    </location>
</feature>
<dbReference type="EMBL" id="ADBJ01000056">
    <property type="protein sequence ID" value="EFA75356.1"/>
    <property type="molecule type" value="Genomic_DNA"/>
</dbReference>
<feature type="compositionally biased region" description="Acidic residues" evidence="2">
    <location>
        <begin position="78"/>
        <end position="123"/>
    </location>
</feature>
<feature type="compositionally biased region" description="Polar residues" evidence="2">
    <location>
        <begin position="10"/>
        <end position="26"/>
    </location>
</feature>
<dbReference type="Pfam" id="PF09368">
    <property type="entry name" value="Sas10"/>
    <property type="match status" value="1"/>
</dbReference>
<dbReference type="GeneID" id="31366901"/>
<dbReference type="InterPro" id="IPR018972">
    <property type="entry name" value="Sas10_C_dom"/>
</dbReference>
<feature type="region of interest" description="Disordered" evidence="2">
    <location>
        <begin position="55"/>
        <end position="130"/>
    </location>
</feature>
<keyword evidence="5" id="KW-1185">Reference proteome</keyword>
<evidence type="ECO:0000313" key="5">
    <source>
        <dbReference type="Proteomes" id="UP000001396"/>
    </source>
</evidence>
<gene>
    <name evidence="4" type="primary">sas10</name>
    <name evidence="4" type="ORF">PPL_11433</name>
</gene>
<dbReference type="STRING" id="670386.D3BTD9"/>
<evidence type="ECO:0000256" key="2">
    <source>
        <dbReference type="SAM" id="MobiDB-lite"/>
    </source>
</evidence>
<evidence type="ECO:0000313" key="4">
    <source>
        <dbReference type="EMBL" id="EFA75356.1"/>
    </source>
</evidence>
<name>D3BTD9_HETP5</name>
<dbReference type="Pfam" id="PF04000">
    <property type="entry name" value="Sas10_Utp3"/>
    <property type="match status" value="1"/>
</dbReference>
<accession>D3BTD9</accession>
<feature type="region of interest" description="Disordered" evidence="2">
    <location>
        <begin position="622"/>
        <end position="680"/>
    </location>
</feature>
<dbReference type="PANTHER" id="PTHR13237:SF9">
    <property type="entry name" value="NEUROGUIDIN"/>
    <property type="match status" value="1"/>
</dbReference>
<feature type="region of interest" description="Disordered" evidence="2">
    <location>
        <begin position="1"/>
        <end position="35"/>
    </location>
</feature>
<dbReference type="GO" id="GO:0000462">
    <property type="term" value="P:maturation of SSU-rRNA from tricistronic rRNA transcript (SSU-rRNA, 5.8S rRNA, LSU-rRNA)"/>
    <property type="evidence" value="ECO:0007669"/>
    <property type="project" value="TreeGrafter"/>
</dbReference>
<dbReference type="AlphaFoldDB" id="D3BTD9"/>
<dbReference type="PANTHER" id="PTHR13237">
    <property type="entry name" value="SOMETHING ABOUT SILENCING PROTEIN 10-RELATED"/>
    <property type="match status" value="1"/>
</dbReference>
<reference evidence="4 5" key="1">
    <citation type="journal article" date="2011" name="Genome Res.">
        <title>Phylogeny-wide analysis of social amoeba genomes highlights ancient origins for complex intercellular communication.</title>
        <authorList>
            <person name="Heidel A.J."/>
            <person name="Lawal H.M."/>
            <person name="Felder M."/>
            <person name="Schilde C."/>
            <person name="Helps N.R."/>
            <person name="Tunggal B."/>
            <person name="Rivero F."/>
            <person name="John U."/>
            <person name="Schleicher M."/>
            <person name="Eichinger L."/>
            <person name="Platzer M."/>
            <person name="Noegel A.A."/>
            <person name="Schaap P."/>
            <person name="Gloeckner G."/>
        </authorList>
    </citation>
    <scope>NUCLEOTIDE SEQUENCE [LARGE SCALE GENOMIC DNA]</scope>
    <source>
        <strain evidence="5">ATCC 26659 / Pp 5 / PN500</strain>
    </source>
</reference>
<sequence length="680" mass="78134">MAPPPKGNKKTTTLTSSRVVNNSKQQTNKKEKSISELYGKSDIDEFIDKKSQINITKNKQGGQNSNITKKKEILPVDVSDEEVEDFDDDDDEDVDGLYEDDDEELLDGGDDDDLYEDDEDEDDLGLKKAKNKKDLASLDNRVAWGKERDDFYGNRVDEDEVGSEDEEEEEREALALQEQRKKLMKEEDYQFEDTFNNVISKKLSVDTKRSIDPEEKILDSMNKDLSSIDYGNNQDIELLQKNLSNFTKKEKLQYLMQESPILLQLLDDFKSKIEEIKYTLIPILEKVKTEQLPTSKGISFLETKYHLLLSYCLNITYFLMLKASGSSIKDHPVIDQLVKIRTILEKIKPLDNKLQYQVEKLLKAATLGVVQQSKDDPMRFKPNLSELAAGGDDDDDDAAMMREANLYMVPQTASERSEKEASADKKRQQRDLAKKKKAANSTIAKFMEDEYGDAPEELNDDYDMLEKEDDEDKEVKEYEENNFTRITQTKKDKKKEKQRKLSDGLSDLSDFNDLSGILGEEDDKEERENREYLKKKRMEAALQAASSSKRSRSADEDIPLQERKKNKLARNKPVEDDDEVIESDGEEEYDGIPRAAGDYFTHDDVAGDKRKITKQIEVNRGLTRYRSREQRTPHLKNRKKFDEATKKRNNSVSKATRQSGSFKGVSSGVPRSVKSTTYLH</sequence>
<feature type="region of interest" description="Disordered" evidence="2">
    <location>
        <begin position="468"/>
        <end position="601"/>
    </location>
</feature>
<dbReference type="InParanoid" id="D3BTD9"/>
<feature type="compositionally biased region" description="Polar residues" evidence="2">
    <location>
        <begin position="55"/>
        <end position="67"/>
    </location>
</feature>
<dbReference type="OMA" id="EEYIRPQ"/>
<feature type="domain" description="Sas10 C-terminal" evidence="3">
    <location>
        <begin position="607"/>
        <end position="674"/>
    </location>
</feature>
<evidence type="ECO:0000259" key="3">
    <source>
        <dbReference type="Pfam" id="PF09368"/>
    </source>
</evidence>